<proteinExistence type="predicted"/>
<feature type="region of interest" description="Disordered" evidence="1">
    <location>
        <begin position="1"/>
        <end position="76"/>
    </location>
</feature>
<comment type="caution">
    <text evidence="2">The sequence shown here is derived from an EMBL/GenBank/DDBJ whole genome shotgun (WGS) entry which is preliminary data.</text>
</comment>
<evidence type="ECO:0000313" key="2">
    <source>
        <dbReference type="EMBL" id="GBP78290.1"/>
    </source>
</evidence>
<gene>
    <name evidence="2" type="ORF">EVAR_57136_1</name>
</gene>
<dbReference type="AlphaFoldDB" id="A0A4C1YSX3"/>
<evidence type="ECO:0000313" key="3">
    <source>
        <dbReference type="Proteomes" id="UP000299102"/>
    </source>
</evidence>
<sequence>MAGQAEDGRQRRQDGCSTHRQTKKPAKPTMPKGAKRGVEVLHSIPGRIHRQLVTHDTPNGLGNTTEPGSERQTPARTHVQATHKNQNNNICTPVATCEAHAAINKSEYRNAVHHFALRKSVLRGNNEGNSEVRAYAAILKSPLHRF</sequence>
<feature type="compositionally biased region" description="Basic and acidic residues" evidence="1">
    <location>
        <begin position="1"/>
        <end position="14"/>
    </location>
</feature>
<organism evidence="2 3">
    <name type="scientific">Eumeta variegata</name>
    <name type="common">Bagworm moth</name>
    <name type="synonym">Eumeta japonica</name>
    <dbReference type="NCBI Taxonomy" id="151549"/>
    <lineage>
        <taxon>Eukaryota</taxon>
        <taxon>Metazoa</taxon>
        <taxon>Ecdysozoa</taxon>
        <taxon>Arthropoda</taxon>
        <taxon>Hexapoda</taxon>
        <taxon>Insecta</taxon>
        <taxon>Pterygota</taxon>
        <taxon>Neoptera</taxon>
        <taxon>Endopterygota</taxon>
        <taxon>Lepidoptera</taxon>
        <taxon>Glossata</taxon>
        <taxon>Ditrysia</taxon>
        <taxon>Tineoidea</taxon>
        <taxon>Psychidae</taxon>
        <taxon>Oiketicinae</taxon>
        <taxon>Eumeta</taxon>
    </lineage>
</organism>
<dbReference type="Proteomes" id="UP000299102">
    <property type="component" value="Unassembled WGS sequence"/>
</dbReference>
<keyword evidence="3" id="KW-1185">Reference proteome</keyword>
<accession>A0A4C1YSX3</accession>
<protein>
    <submittedName>
        <fullName evidence="2">Uncharacterized protein</fullName>
    </submittedName>
</protein>
<reference evidence="2 3" key="1">
    <citation type="journal article" date="2019" name="Commun. Biol.">
        <title>The bagworm genome reveals a unique fibroin gene that provides high tensile strength.</title>
        <authorList>
            <person name="Kono N."/>
            <person name="Nakamura H."/>
            <person name="Ohtoshi R."/>
            <person name="Tomita M."/>
            <person name="Numata K."/>
            <person name="Arakawa K."/>
        </authorList>
    </citation>
    <scope>NUCLEOTIDE SEQUENCE [LARGE SCALE GENOMIC DNA]</scope>
</reference>
<name>A0A4C1YSX3_EUMVA</name>
<feature type="compositionally biased region" description="Polar residues" evidence="1">
    <location>
        <begin position="54"/>
        <end position="76"/>
    </location>
</feature>
<evidence type="ECO:0000256" key="1">
    <source>
        <dbReference type="SAM" id="MobiDB-lite"/>
    </source>
</evidence>
<dbReference type="EMBL" id="BGZK01001364">
    <property type="protein sequence ID" value="GBP78290.1"/>
    <property type="molecule type" value="Genomic_DNA"/>
</dbReference>